<dbReference type="AlphaFoldDB" id="A0A8I3PT11"/>
<accession>A0A8I3PT11</accession>
<dbReference type="GeneTree" id="ENSGT01150000288712"/>
<reference evidence="1" key="3">
    <citation type="submission" date="2025-09" db="UniProtKB">
        <authorList>
            <consortium name="Ensembl"/>
        </authorList>
    </citation>
    <scope>IDENTIFICATION</scope>
    <source>
        <strain evidence="1">Boxer</strain>
    </source>
</reference>
<organism evidence="1 2">
    <name type="scientific">Canis lupus familiaris</name>
    <name type="common">Dog</name>
    <name type="synonym">Canis familiaris</name>
    <dbReference type="NCBI Taxonomy" id="9615"/>
    <lineage>
        <taxon>Eukaryota</taxon>
        <taxon>Metazoa</taxon>
        <taxon>Chordata</taxon>
        <taxon>Craniata</taxon>
        <taxon>Vertebrata</taxon>
        <taxon>Euteleostomi</taxon>
        <taxon>Mammalia</taxon>
        <taxon>Eutheria</taxon>
        <taxon>Laurasiatheria</taxon>
        <taxon>Carnivora</taxon>
        <taxon>Caniformia</taxon>
        <taxon>Canidae</taxon>
        <taxon>Canis</taxon>
    </lineage>
</organism>
<protein>
    <submittedName>
        <fullName evidence="1">Uncharacterized protein</fullName>
    </submittedName>
</protein>
<keyword evidence="2" id="KW-1185">Reference proteome</keyword>
<evidence type="ECO:0000313" key="1">
    <source>
        <dbReference type="Ensembl" id="ENSCAFP00845036630.1"/>
    </source>
</evidence>
<evidence type="ECO:0000313" key="2">
    <source>
        <dbReference type="Proteomes" id="UP000805418"/>
    </source>
</evidence>
<reference evidence="1" key="1">
    <citation type="submission" date="2020-03" db="EMBL/GenBank/DDBJ databases">
        <title>Long-read based genome assembly of a Labrador retriever dog.</title>
        <authorList>
            <person name="Eory L."/>
            <person name="Zhang W."/>
            <person name="Schoenebeck J."/>
        </authorList>
    </citation>
    <scope>NUCLEOTIDE SEQUENCE [LARGE SCALE GENOMIC DNA]</scope>
    <source>
        <strain evidence="1">Labrador retriever</strain>
    </source>
</reference>
<sequence>MHVPLQITMFVSLGYIPSSAIARLLDSSIFKFLRNLHTAFQSGCTNLHSHQHCKKVLFSPHSHQHLLVLVLLILAILTGVKWYLIGVLICISMMPSDVEHFFSRVCWPFICLLWRNVCSCLLLIVDWIICFGVLSLISTYRFEYQHFI</sequence>
<proteinExistence type="predicted"/>
<dbReference type="Proteomes" id="UP000805418">
    <property type="component" value="Chromosome X"/>
</dbReference>
<name>A0A8I3PT11_CANLF</name>
<dbReference type="Ensembl" id="ENSCAFT00845046670.1">
    <property type="protein sequence ID" value="ENSCAFP00845036630.1"/>
    <property type="gene ID" value="ENSCAFG00845026476.1"/>
</dbReference>
<reference evidence="1" key="2">
    <citation type="submission" date="2025-08" db="UniProtKB">
        <authorList>
            <consortium name="Ensembl"/>
        </authorList>
    </citation>
    <scope>IDENTIFICATION</scope>
    <source>
        <strain evidence="1">Boxer</strain>
    </source>
</reference>